<evidence type="ECO:0000313" key="5">
    <source>
        <dbReference type="Proteomes" id="UP000295741"/>
    </source>
</evidence>
<organism evidence="4 5">
    <name type="scientific">Sediminibacterium goheungense</name>
    <dbReference type="NCBI Taxonomy" id="1086393"/>
    <lineage>
        <taxon>Bacteria</taxon>
        <taxon>Pseudomonadati</taxon>
        <taxon>Bacteroidota</taxon>
        <taxon>Chitinophagia</taxon>
        <taxon>Chitinophagales</taxon>
        <taxon>Chitinophagaceae</taxon>
        <taxon>Sediminibacterium</taxon>
    </lineage>
</organism>
<dbReference type="Proteomes" id="UP000295741">
    <property type="component" value="Unassembled WGS sequence"/>
</dbReference>
<keyword evidence="3" id="KW-0998">Cell outer membrane</keyword>
<reference evidence="4 5" key="1">
    <citation type="submission" date="2019-03" db="EMBL/GenBank/DDBJ databases">
        <title>Genomic Encyclopedia of Archaeal and Bacterial Type Strains, Phase II (KMG-II): from individual species to whole genera.</title>
        <authorList>
            <person name="Goeker M."/>
        </authorList>
    </citation>
    <scope>NUCLEOTIDE SEQUENCE [LARGE SCALE GENOMIC DNA]</scope>
    <source>
        <strain evidence="4 5">DSM 28323</strain>
    </source>
</reference>
<accession>A0A4R6J1D7</accession>
<comment type="subcellular location">
    <subcellularLocation>
        <location evidence="1">Cell outer membrane</location>
    </subcellularLocation>
</comment>
<keyword evidence="5" id="KW-1185">Reference proteome</keyword>
<dbReference type="InterPro" id="IPR036942">
    <property type="entry name" value="Beta-barrel_TonB_sf"/>
</dbReference>
<evidence type="ECO:0000313" key="4">
    <source>
        <dbReference type="EMBL" id="TDO28066.1"/>
    </source>
</evidence>
<keyword evidence="2" id="KW-0472">Membrane</keyword>
<dbReference type="GO" id="GO:0009279">
    <property type="term" value="C:cell outer membrane"/>
    <property type="evidence" value="ECO:0007669"/>
    <property type="project" value="UniProtKB-SubCell"/>
</dbReference>
<gene>
    <name evidence="4" type="ORF">BC659_0124</name>
</gene>
<evidence type="ECO:0008006" key="6">
    <source>
        <dbReference type="Google" id="ProtNLM"/>
    </source>
</evidence>
<evidence type="ECO:0000256" key="3">
    <source>
        <dbReference type="ARBA" id="ARBA00023237"/>
    </source>
</evidence>
<proteinExistence type="predicted"/>
<dbReference type="OrthoDB" id="1264254at2"/>
<dbReference type="SUPFAM" id="SSF56935">
    <property type="entry name" value="Porins"/>
    <property type="match status" value="1"/>
</dbReference>
<evidence type="ECO:0000256" key="1">
    <source>
        <dbReference type="ARBA" id="ARBA00004442"/>
    </source>
</evidence>
<dbReference type="EMBL" id="SNWP01000010">
    <property type="protein sequence ID" value="TDO28066.1"/>
    <property type="molecule type" value="Genomic_DNA"/>
</dbReference>
<name>A0A4R6J1D7_9BACT</name>
<dbReference type="AlphaFoldDB" id="A0A4R6J1D7"/>
<dbReference type="RefSeq" id="WP_133472630.1">
    <property type="nucleotide sequence ID" value="NZ_SNWP01000010.1"/>
</dbReference>
<protein>
    <recommendedName>
        <fullName evidence="6">TonB dependent receptor</fullName>
    </recommendedName>
</protein>
<comment type="caution">
    <text evidence="4">The sequence shown here is derived from an EMBL/GenBank/DDBJ whole genome shotgun (WGS) entry which is preliminary data.</text>
</comment>
<evidence type="ECO:0000256" key="2">
    <source>
        <dbReference type="ARBA" id="ARBA00023136"/>
    </source>
</evidence>
<sequence>MIHQAYKGILLAVMLFTVVSSDAQRKRTTRKAKPKKTVSVKKVTETAKENAAAQTNREALGDTLAPKVVTVTSAFKPSLKNAAKINFTAASPFVDSSRTPVTYAVPSQNLFFSYQPVPIRPLALPVDTGFHWQNDHAVKVGLGNFNSFLLSGAFSFGDGVKSNTIVTADYLTNKGNLFAQQYANLGLSVLSVFNTNHNNEWTTKAWYKNTTRYFYGYDSSLFSFSKESLLRRFNHAGIEVGLRNKKANAFNITYAPRLTLHYFSDNRSNKEYNAVLNAPLKKKFGEHFAIDLGITADIAKTDFEVLGIGTRFKQTNNLFYVSPSVEYVSNGFRLSAGIRPSWDNSKYATLPNITAEVKVPETPLVAEAGWQGYFNKNSYRSIAEFNPWVYTPMLMLMNTRVMEQYAGIKGSAGNHLTYRARLSFQQLNNQPVFPNSVGDGKTFNVLYESTMNVVQIHGELGYTLQEKLSLLTGVTFRRFSNMPSYEPWGLLPFELTGSLKWKVLKDLQLKADMFFWDGSKYRDRNVNTFKLKPAADLNLGAEFSVMPKLNLWVQLNNVLNNKYQRWNQYEVLGLNVLGGVVYSFR</sequence>
<dbReference type="Gene3D" id="2.40.170.20">
    <property type="entry name" value="TonB-dependent receptor, beta-barrel domain"/>
    <property type="match status" value="1"/>
</dbReference>